<gene>
    <name evidence="1" type="ORF">BU25DRAFT_410660</name>
</gene>
<reference evidence="1" key="1">
    <citation type="journal article" date="2020" name="Stud. Mycol.">
        <title>101 Dothideomycetes genomes: a test case for predicting lifestyles and emergence of pathogens.</title>
        <authorList>
            <person name="Haridas S."/>
            <person name="Albert R."/>
            <person name="Binder M."/>
            <person name="Bloem J."/>
            <person name="Labutti K."/>
            <person name="Salamov A."/>
            <person name="Andreopoulos B."/>
            <person name="Baker S."/>
            <person name="Barry K."/>
            <person name="Bills G."/>
            <person name="Bluhm B."/>
            <person name="Cannon C."/>
            <person name="Castanera R."/>
            <person name="Culley D."/>
            <person name="Daum C."/>
            <person name="Ezra D."/>
            <person name="Gonzalez J."/>
            <person name="Henrissat B."/>
            <person name="Kuo A."/>
            <person name="Liang C."/>
            <person name="Lipzen A."/>
            <person name="Lutzoni F."/>
            <person name="Magnuson J."/>
            <person name="Mondo S."/>
            <person name="Nolan M."/>
            <person name="Ohm R."/>
            <person name="Pangilinan J."/>
            <person name="Park H.-J."/>
            <person name="Ramirez L."/>
            <person name="Alfaro M."/>
            <person name="Sun H."/>
            <person name="Tritt A."/>
            <person name="Yoshinaga Y."/>
            <person name="Zwiers L.-H."/>
            <person name="Turgeon B."/>
            <person name="Goodwin S."/>
            <person name="Spatafora J."/>
            <person name="Crous P."/>
            <person name="Grigoriev I."/>
        </authorList>
    </citation>
    <scope>NUCLEOTIDE SEQUENCE</scope>
    <source>
        <strain evidence="1">CBS 525.71</strain>
    </source>
</reference>
<dbReference type="EMBL" id="MU006716">
    <property type="protein sequence ID" value="KAF2627506.1"/>
    <property type="molecule type" value="Genomic_DNA"/>
</dbReference>
<accession>A0ACB6S028</accession>
<protein>
    <submittedName>
        <fullName evidence="1">Uncharacterized protein</fullName>
    </submittedName>
</protein>
<sequence>MPFNSRIIKGFFGRSNDSANSKIYHLGFIWPRLSKLTADEAEAKFAEGSDSRELCGTPEEPNSWHQVSSGQVSLRAKGS</sequence>
<evidence type="ECO:0000313" key="1">
    <source>
        <dbReference type="EMBL" id="KAF2627506.1"/>
    </source>
</evidence>
<keyword evidence="2" id="KW-1185">Reference proteome</keyword>
<proteinExistence type="predicted"/>
<organism evidence="1 2">
    <name type="scientific">Macroventuria anomochaeta</name>
    <dbReference type="NCBI Taxonomy" id="301207"/>
    <lineage>
        <taxon>Eukaryota</taxon>
        <taxon>Fungi</taxon>
        <taxon>Dikarya</taxon>
        <taxon>Ascomycota</taxon>
        <taxon>Pezizomycotina</taxon>
        <taxon>Dothideomycetes</taxon>
        <taxon>Pleosporomycetidae</taxon>
        <taxon>Pleosporales</taxon>
        <taxon>Pleosporineae</taxon>
        <taxon>Didymellaceae</taxon>
        <taxon>Macroventuria</taxon>
    </lineage>
</organism>
<evidence type="ECO:0000313" key="2">
    <source>
        <dbReference type="Proteomes" id="UP000799754"/>
    </source>
</evidence>
<comment type="caution">
    <text evidence="1">The sequence shown here is derived from an EMBL/GenBank/DDBJ whole genome shotgun (WGS) entry which is preliminary data.</text>
</comment>
<dbReference type="Proteomes" id="UP000799754">
    <property type="component" value="Unassembled WGS sequence"/>
</dbReference>
<name>A0ACB6S028_9PLEO</name>